<feature type="region of interest" description="Disordered" evidence="1">
    <location>
        <begin position="83"/>
        <end position="105"/>
    </location>
</feature>
<evidence type="ECO:0000256" key="1">
    <source>
        <dbReference type="SAM" id="MobiDB-lite"/>
    </source>
</evidence>
<evidence type="ECO:0000313" key="3">
    <source>
        <dbReference type="Proteomes" id="UP000531251"/>
    </source>
</evidence>
<keyword evidence="3" id="KW-1185">Reference proteome</keyword>
<comment type="caution">
    <text evidence="2">The sequence shown here is derived from an EMBL/GenBank/DDBJ whole genome shotgun (WGS) entry which is preliminary data.</text>
</comment>
<proteinExistence type="predicted"/>
<accession>A0A7X5XVX7</accession>
<protein>
    <submittedName>
        <fullName evidence="2">Uncharacterized protein</fullName>
    </submittedName>
</protein>
<dbReference type="AlphaFoldDB" id="A0A7X5XVX7"/>
<name>A0A7X5XVX7_9SPHN</name>
<organism evidence="2 3">
    <name type="scientific">Sphingomonas trueperi</name>
    <dbReference type="NCBI Taxonomy" id="53317"/>
    <lineage>
        <taxon>Bacteria</taxon>
        <taxon>Pseudomonadati</taxon>
        <taxon>Pseudomonadota</taxon>
        <taxon>Alphaproteobacteria</taxon>
        <taxon>Sphingomonadales</taxon>
        <taxon>Sphingomonadaceae</taxon>
        <taxon>Sphingomonas</taxon>
    </lineage>
</organism>
<reference evidence="2 3" key="1">
    <citation type="submission" date="2020-03" db="EMBL/GenBank/DDBJ databases">
        <title>Genomic Encyclopedia of Type Strains, Phase IV (KMG-IV): sequencing the most valuable type-strain genomes for metagenomic binning, comparative biology and taxonomic classification.</title>
        <authorList>
            <person name="Goeker M."/>
        </authorList>
    </citation>
    <scope>NUCLEOTIDE SEQUENCE [LARGE SCALE GENOMIC DNA]</scope>
    <source>
        <strain evidence="2 3">DSM 7225</strain>
    </source>
</reference>
<evidence type="ECO:0000313" key="2">
    <source>
        <dbReference type="EMBL" id="NJB96352.1"/>
    </source>
</evidence>
<dbReference type="EMBL" id="JAATJB010000002">
    <property type="protein sequence ID" value="NJB96352.1"/>
    <property type="molecule type" value="Genomic_DNA"/>
</dbReference>
<sequence>MMNLMMENCPMEEEIKNRIVRQLNWRNTESVSLIWQGYLAALLEWGLIEVQVYDRLSILVRGVGEKEIHELFLDEPISAEYESEIGMGRSGETATSPEGQSERNI</sequence>
<gene>
    <name evidence="2" type="ORF">GGR89_000652</name>
</gene>
<dbReference type="RefSeq" id="WP_164542715.1">
    <property type="nucleotide sequence ID" value="NZ_BAAADY010000039.1"/>
</dbReference>
<dbReference type="Proteomes" id="UP000531251">
    <property type="component" value="Unassembled WGS sequence"/>
</dbReference>